<reference evidence="1" key="1">
    <citation type="submission" date="2020-10" db="EMBL/GenBank/DDBJ databases">
        <title>High-Quality Genome Resource of Clonostachys rosea strain S41 by Oxford Nanopore Long-Read Sequencing.</title>
        <authorList>
            <person name="Wang H."/>
        </authorList>
    </citation>
    <scope>NUCLEOTIDE SEQUENCE</scope>
    <source>
        <strain evidence="1">S41</strain>
    </source>
</reference>
<gene>
    <name evidence="1" type="ORF">IM811_009870</name>
</gene>
<protein>
    <submittedName>
        <fullName evidence="1">Uncharacterized protein</fullName>
    </submittedName>
</protein>
<accession>A0A8H7NEH2</accession>
<dbReference type="Proteomes" id="UP000616885">
    <property type="component" value="Unassembled WGS sequence"/>
</dbReference>
<evidence type="ECO:0000313" key="1">
    <source>
        <dbReference type="EMBL" id="KAF9754429.1"/>
    </source>
</evidence>
<dbReference type="AlphaFoldDB" id="A0A8H7NEH2"/>
<dbReference type="EMBL" id="JADCTT010000003">
    <property type="protein sequence ID" value="KAF9754429.1"/>
    <property type="molecule type" value="Genomic_DNA"/>
</dbReference>
<sequence length="104" mass="11097">MNQGHCSKVTLCLSRAESWCDVSYAVREPGNVFCWPINRCSSQGRSTATASEISQTQADSLSPSYHIREIAVTSALVTEASLSSETVSGFPGLKAEFGGSLVHN</sequence>
<name>A0A8H7NEH2_BIOOC</name>
<organism evidence="1 2">
    <name type="scientific">Bionectria ochroleuca</name>
    <name type="common">Gliocladium roseum</name>
    <dbReference type="NCBI Taxonomy" id="29856"/>
    <lineage>
        <taxon>Eukaryota</taxon>
        <taxon>Fungi</taxon>
        <taxon>Dikarya</taxon>
        <taxon>Ascomycota</taxon>
        <taxon>Pezizomycotina</taxon>
        <taxon>Sordariomycetes</taxon>
        <taxon>Hypocreomycetidae</taxon>
        <taxon>Hypocreales</taxon>
        <taxon>Bionectriaceae</taxon>
        <taxon>Clonostachys</taxon>
    </lineage>
</organism>
<evidence type="ECO:0000313" key="2">
    <source>
        <dbReference type="Proteomes" id="UP000616885"/>
    </source>
</evidence>
<proteinExistence type="predicted"/>
<comment type="caution">
    <text evidence="1">The sequence shown here is derived from an EMBL/GenBank/DDBJ whole genome shotgun (WGS) entry which is preliminary data.</text>
</comment>